<evidence type="ECO:0000313" key="2">
    <source>
        <dbReference type="Proteomes" id="UP000288216"/>
    </source>
</evidence>
<keyword evidence="2" id="KW-1185">Reference proteome</keyword>
<evidence type="ECO:0000313" key="1">
    <source>
        <dbReference type="EMBL" id="GCB65220.1"/>
    </source>
</evidence>
<dbReference type="AlphaFoldDB" id="A0A401NWH7"/>
<proteinExistence type="predicted"/>
<dbReference type="STRING" id="75743.A0A401NWH7"/>
<dbReference type="Proteomes" id="UP000288216">
    <property type="component" value="Unassembled WGS sequence"/>
</dbReference>
<gene>
    <name evidence="1" type="ORF">scyTo_0007675</name>
</gene>
<reference evidence="1 2" key="1">
    <citation type="journal article" date="2018" name="Nat. Ecol. Evol.">
        <title>Shark genomes provide insights into elasmobranch evolution and the origin of vertebrates.</title>
        <authorList>
            <person name="Hara Y"/>
            <person name="Yamaguchi K"/>
            <person name="Onimaru K"/>
            <person name="Kadota M"/>
            <person name="Koyanagi M"/>
            <person name="Keeley SD"/>
            <person name="Tatsumi K"/>
            <person name="Tanaka K"/>
            <person name="Motone F"/>
            <person name="Kageyama Y"/>
            <person name="Nozu R"/>
            <person name="Adachi N"/>
            <person name="Nishimura O"/>
            <person name="Nakagawa R"/>
            <person name="Tanegashima C"/>
            <person name="Kiyatake I"/>
            <person name="Matsumoto R"/>
            <person name="Murakumo K"/>
            <person name="Nishida K"/>
            <person name="Terakita A"/>
            <person name="Kuratani S"/>
            <person name="Sato K"/>
            <person name="Hyodo S Kuraku.S."/>
        </authorList>
    </citation>
    <scope>NUCLEOTIDE SEQUENCE [LARGE SCALE GENOMIC DNA]</scope>
</reference>
<organism evidence="1 2">
    <name type="scientific">Scyliorhinus torazame</name>
    <name type="common">Cloudy catshark</name>
    <name type="synonym">Catulus torazame</name>
    <dbReference type="NCBI Taxonomy" id="75743"/>
    <lineage>
        <taxon>Eukaryota</taxon>
        <taxon>Metazoa</taxon>
        <taxon>Chordata</taxon>
        <taxon>Craniata</taxon>
        <taxon>Vertebrata</taxon>
        <taxon>Chondrichthyes</taxon>
        <taxon>Elasmobranchii</taxon>
        <taxon>Galeomorphii</taxon>
        <taxon>Galeoidea</taxon>
        <taxon>Carcharhiniformes</taxon>
        <taxon>Scyliorhinidae</taxon>
        <taxon>Scyliorhinus</taxon>
    </lineage>
</organism>
<dbReference type="OrthoDB" id="9943774at2759"/>
<accession>A0A401NWH7</accession>
<sequence length="80" mass="9157">MCDMCSCWTDNSQAGKYVAWELPHWKAMVSEDTELKDSTDDEENCTLIDGIEFKTGKYIEEITDQLKEIDVIMAELEGCL</sequence>
<protein>
    <submittedName>
        <fullName evidence="1">Uncharacterized protein</fullName>
    </submittedName>
</protein>
<dbReference type="EMBL" id="BFAA01002824">
    <property type="protein sequence ID" value="GCB65220.1"/>
    <property type="molecule type" value="Genomic_DNA"/>
</dbReference>
<comment type="caution">
    <text evidence="1">The sequence shown here is derived from an EMBL/GenBank/DDBJ whole genome shotgun (WGS) entry which is preliminary data.</text>
</comment>
<name>A0A401NWH7_SCYTO</name>